<dbReference type="Gene3D" id="2.115.10.20">
    <property type="entry name" value="Glycosyl hydrolase domain, family 43"/>
    <property type="match status" value="1"/>
</dbReference>
<dbReference type="Proteomes" id="UP000324611">
    <property type="component" value="Unassembled WGS sequence"/>
</dbReference>
<evidence type="ECO:0000256" key="5">
    <source>
        <dbReference type="PIRSR" id="PIRSR606710-2"/>
    </source>
</evidence>
<dbReference type="InterPro" id="IPR006710">
    <property type="entry name" value="Glyco_hydro_43"/>
</dbReference>
<dbReference type="EMBL" id="VUOC01000002">
    <property type="protein sequence ID" value="KAA2243797.1"/>
    <property type="molecule type" value="Genomic_DNA"/>
</dbReference>
<evidence type="ECO:0000256" key="6">
    <source>
        <dbReference type="RuleBase" id="RU361187"/>
    </source>
</evidence>
<dbReference type="GO" id="GO:0005975">
    <property type="term" value="P:carbohydrate metabolic process"/>
    <property type="evidence" value="ECO:0007669"/>
    <property type="project" value="InterPro"/>
</dbReference>
<reference evidence="7 8" key="1">
    <citation type="submission" date="2019-09" db="EMBL/GenBank/DDBJ databases">
        <title>Chitinophaga ginsengihumi sp. nov., isolated from soil of ginseng rhizosphere.</title>
        <authorList>
            <person name="Lee J."/>
        </authorList>
    </citation>
    <scope>NUCLEOTIDE SEQUENCE [LARGE SCALE GENOMIC DNA]</scope>
    <source>
        <strain evidence="7 8">BN140078</strain>
    </source>
</reference>
<protein>
    <submittedName>
        <fullName evidence="7">Family 43 glycosylhydrolase</fullName>
    </submittedName>
</protein>
<name>A0A5B2W069_9BACT</name>
<comment type="similarity">
    <text evidence="1 6">Belongs to the glycosyl hydrolase 43 family.</text>
</comment>
<dbReference type="GO" id="GO:0004553">
    <property type="term" value="F:hydrolase activity, hydrolyzing O-glycosyl compounds"/>
    <property type="evidence" value="ECO:0007669"/>
    <property type="project" value="InterPro"/>
</dbReference>
<feature type="site" description="Important for catalytic activity, responsible for pKa modulation of the active site Glu and correct orientation of both the proton donor and substrate" evidence="5">
    <location>
        <position position="160"/>
    </location>
</feature>
<organism evidence="7 8">
    <name type="scientific">Chitinophaga agrisoli</name>
    <dbReference type="NCBI Taxonomy" id="2607653"/>
    <lineage>
        <taxon>Bacteria</taxon>
        <taxon>Pseudomonadati</taxon>
        <taxon>Bacteroidota</taxon>
        <taxon>Chitinophagia</taxon>
        <taxon>Chitinophagales</taxon>
        <taxon>Chitinophagaceae</taxon>
        <taxon>Chitinophaga</taxon>
    </lineage>
</organism>
<reference evidence="7 8" key="2">
    <citation type="submission" date="2019-09" db="EMBL/GenBank/DDBJ databases">
        <authorList>
            <person name="Jin C."/>
        </authorList>
    </citation>
    <scope>NUCLEOTIDE SEQUENCE [LARGE SCALE GENOMIC DNA]</scope>
    <source>
        <strain evidence="7 8">BN140078</strain>
    </source>
</reference>
<proteinExistence type="inferred from homology"/>
<dbReference type="InterPro" id="IPR023296">
    <property type="entry name" value="Glyco_hydro_beta-prop_sf"/>
</dbReference>
<dbReference type="PANTHER" id="PTHR43817:SF1">
    <property type="entry name" value="HYDROLASE, FAMILY 43, PUTATIVE (AFU_ORTHOLOGUE AFUA_3G01660)-RELATED"/>
    <property type="match status" value="1"/>
</dbReference>
<accession>A0A5B2W069</accession>
<dbReference type="SUPFAM" id="SSF75005">
    <property type="entry name" value="Arabinanase/levansucrase/invertase"/>
    <property type="match status" value="1"/>
</dbReference>
<evidence type="ECO:0000256" key="4">
    <source>
        <dbReference type="ARBA" id="ARBA00023295"/>
    </source>
</evidence>
<dbReference type="InterPro" id="IPR016828">
    <property type="entry name" value="Alpha-L-arabinofuranosidase"/>
</dbReference>
<evidence type="ECO:0000313" key="7">
    <source>
        <dbReference type="EMBL" id="KAA2243797.1"/>
    </source>
</evidence>
<keyword evidence="3 6" id="KW-0378">Hydrolase</keyword>
<evidence type="ECO:0000313" key="8">
    <source>
        <dbReference type="Proteomes" id="UP000324611"/>
    </source>
</evidence>
<dbReference type="AlphaFoldDB" id="A0A5B2W069"/>
<dbReference type="RefSeq" id="WP_149838672.1">
    <property type="nucleotide sequence ID" value="NZ_VUOC01000002.1"/>
</dbReference>
<sequence>MLLSHPFSYILVLFITVACSRSQVTNGDNNGPGSNATTFTNPLLASGPDPWVVFKDGRYYYTNTLGNRIGLVSTAKMTGLKDAPMTTIWTPPASGAYSRELWAPEIHYVQGKWYVYFAADDGNNDHHRMYVIENASADPTQGEWTFKGKIADPTDKWAIDGSVFEYKGQLYMIWSGWEGDTNISQNIYIAKMSNAWTISGNRVMLSTPTYDWEKMGHNAQLPTVNEGPEALQNPAGRLFLTYSASGCWTDDYALGLLSLKEGGNPMNAADWQKSATPVFTKNESAGAFGPGHNGFFKSLDQKEDWIIYHANSLPGQGCGNKRNVRMQRFAWKADGTPDFGRPVNIGVPQQAPSGE</sequence>
<comment type="caution">
    <text evidence="7">The sequence shown here is derived from an EMBL/GenBank/DDBJ whole genome shotgun (WGS) entry which is preliminary data.</text>
</comment>
<dbReference type="CDD" id="cd18820">
    <property type="entry name" value="GH43_LbAraf43-like"/>
    <property type="match status" value="1"/>
</dbReference>
<evidence type="ECO:0000256" key="2">
    <source>
        <dbReference type="ARBA" id="ARBA00022729"/>
    </source>
</evidence>
<keyword evidence="4 6" id="KW-0326">Glycosidase</keyword>
<dbReference type="PANTHER" id="PTHR43817">
    <property type="entry name" value="GLYCOSYL HYDROLASE"/>
    <property type="match status" value="1"/>
</dbReference>
<evidence type="ECO:0000256" key="3">
    <source>
        <dbReference type="ARBA" id="ARBA00022801"/>
    </source>
</evidence>
<gene>
    <name evidence="7" type="ORF">F0L74_15080</name>
</gene>
<evidence type="ECO:0000256" key="1">
    <source>
        <dbReference type="ARBA" id="ARBA00009865"/>
    </source>
</evidence>
<dbReference type="Pfam" id="PF04616">
    <property type="entry name" value="Glyco_hydro_43"/>
    <property type="match status" value="1"/>
</dbReference>
<dbReference type="PIRSF" id="PIRSF025414">
    <property type="entry name" value="Alpha-L-arabinofuranosidase"/>
    <property type="match status" value="1"/>
</dbReference>
<keyword evidence="2" id="KW-0732">Signal</keyword>
<keyword evidence="8" id="KW-1185">Reference proteome</keyword>